<reference evidence="3 4" key="1">
    <citation type="journal article" date="2024" name="G3 (Bethesda)">
        <title>Genome assembly of Hibiscus sabdariffa L. provides insights into metabolisms of medicinal natural products.</title>
        <authorList>
            <person name="Kim T."/>
        </authorList>
    </citation>
    <scope>NUCLEOTIDE SEQUENCE [LARGE SCALE GENOMIC DNA]</scope>
    <source>
        <strain evidence="3">TK-2024</strain>
        <tissue evidence="3">Old leaves</tissue>
    </source>
</reference>
<evidence type="ECO:0000313" key="3">
    <source>
        <dbReference type="EMBL" id="KAK8569200.1"/>
    </source>
</evidence>
<proteinExistence type="predicted"/>
<dbReference type="InterPro" id="IPR002156">
    <property type="entry name" value="RNaseH_domain"/>
</dbReference>
<name>A0ABR2F2N0_9ROSI</name>
<keyword evidence="1" id="KW-1133">Transmembrane helix</keyword>
<keyword evidence="4" id="KW-1185">Reference proteome</keyword>
<organism evidence="3 4">
    <name type="scientific">Hibiscus sabdariffa</name>
    <name type="common">roselle</name>
    <dbReference type="NCBI Taxonomy" id="183260"/>
    <lineage>
        <taxon>Eukaryota</taxon>
        <taxon>Viridiplantae</taxon>
        <taxon>Streptophyta</taxon>
        <taxon>Embryophyta</taxon>
        <taxon>Tracheophyta</taxon>
        <taxon>Spermatophyta</taxon>
        <taxon>Magnoliopsida</taxon>
        <taxon>eudicotyledons</taxon>
        <taxon>Gunneridae</taxon>
        <taxon>Pentapetalae</taxon>
        <taxon>rosids</taxon>
        <taxon>malvids</taxon>
        <taxon>Malvales</taxon>
        <taxon>Malvaceae</taxon>
        <taxon>Malvoideae</taxon>
        <taxon>Hibiscus</taxon>
    </lineage>
</organism>
<gene>
    <name evidence="3" type="ORF">V6N12_007732</name>
</gene>
<dbReference type="Proteomes" id="UP001472677">
    <property type="component" value="Unassembled WGS sequence"/>
</dbReference>
<sequence>MEHLGHYIHSTVDARSWHPFRFTRLGTPLSHLFFVDDLILYTHDSINQANVIDSILGTFSTFSGHRRTLSPTSYLFAVPIPWILITFVFGDGLLTINLRYAQPILHYNKIPGMKLIPHGPSYDFWSLSPSALLSRDFWTSNIPTWLMNNLKSRTSFGIDEISWPIFFAVSIWLIWKNRNNAIFNFASSQPADIYRRAQVLSRYICSASTLPHAPHPAIVATVTANRSWRPANIDWVILNTDGYRLYQLQSDCLQVVNQVNAPDASICQHSLVRATMLLSQAWATDIIWIPRDANKPVDFLAKMALGASHNPTILDVPPPGIERLISLDMEAAI</sequence>
<evidence type="ECO:0000313" key="4">
    <source>
        <dbReference type="Proteomes" id="UP001472677"/>
    </source>
</evidence>
<protein>
    <recommendedName>
        <fullName evidence="2">RNase H type-1 domain-containing protein</fullName>
    </recommendedName>
</protein>
<dbReference type="EMBL" id="JBBPBM010000009">
    <property type="protein sequence ID" value="KAK8569200.1"/>
    <property type="molecule type" value="Genomic_DNA"/>
</dbReference>
<evidence type="ECO:0000259" key="2">
    <source>
        <dbReference type="Pfam" id="PF13456"/>
    </source>
</evidence>
<evidence type="ECO:0000256" key="1">
    <source>
        <dbReference type="SAM" id="Phobius"/>
    </source>
</evidence>
<accession>A0ABR2F2N0</accession>
<keyword evidence="1" id="KW-0472">Membrane</keyword>
<keyword evidence="1" id="KW-0812">Transmembrane</keyword>
<feature type="domain" description="RNase H type-1" evidence="2">
    <location>
        <begin position="242"/>
        <end position="304"/>
    </location>
</feature>
<feature type="transmembrane region" description="Helical" evidence="1">
    <location>
        <begin position="74"/>
        <end position="96"/>
    </location>
</feature>
<dbReference type="Pfam" id="PF13456">
    <property type="entry name" value="RVT_3"/>
    <property type="match status" value="1"/>
</dbReference>
<comment type="caution">
    <text evidence="3">The sequence shown here is derived from an EMBL/GenBank/DDBJ whole genome shotgun (WGS) entry which is preliminary data.</text>
</comment>